<dbReference type="Proteomes" id="UP000612808">
    <property type="component" value="Unassembled WGS sequence"/>
</dbReference>
<name>A0A8J3JE17_9ACTN</name>
<organism evidence="1 2">
    <name type="scientific">Actinocatenispora rupis</name>
    <dbReference type="NCBI Taxonomy" id="519421"/>
    <lineage>
        <taxon>Bacteria</taxon>
        <taxon>Bacillati</taxon>
        <taxon>Actinomycetota</taxon>
        <taxon>Actinomycetes</taxon>
        <taxon>Micromonosporales</taxon>
        <taxon>Micromonosporaceae</taxon>
        <taxon>Actinocatenispora</taxon>
    </lineage>
</organism>
<comment type="caution">
    <text evidence="1">The sequence shown here is derived from an EMBL/GenBank/DDBJ whole genome shotgun (WGS) entry which is preliminary data.</text>
</comment>
<reference evidence="1" key="1">
    <citation type="submission" date="2021-01" db="EMBL/GenBank/DDBJ databases">
        <title>Whole genome shotgun sequence of Actinocatenispora rupis NBRC 107355.</title>
        <authorList>
            <person name="Komaki H."/>
            <person name="Tamura T."/>
        </authorList>
    </citation>
    <scope>NUCLEOTIDE SEQUENCE</scope>
    <source>
        <strain evidence="1">NBRC 107355</strain>
    </source>
</reference>
<keyword evidence="2" id="KW-1185">Reference proteome</keyword>
<dbReference type="RefSeq" id="WP_203663053.1">
    <property type="nucleotide sequence ID" value="NZ_BAAAZM010000012.1"/>
</dbReference>
<accession>A0A8J3JE17</accession>
<dbReference type="AlphaFoldDB" id="A0A8J3JE17"/>
<evidence type="ECO:0000313" key="2">
    <source>
        <dbReference type="Proteomes" id="UP000612808"/>
    </source>
</evidence>
<dbReference type="EMBL" id="BOMB01000035">
    <property type="protein sequence ID" value="GID14994.1"/>
    <property type="molecule type" value="Genomic_DNA"/>
</dbReference>
<proteinExistence type="predicted"/>
<sequence>MWIALGIAAFVVLALVVGLVWWFRRDPAGGSGPDDQFTAERRWGWELRLGEQTEAAFLAGMKAYHDAGTPVYLNGERGTLSMSEPPRVVSLHLLADRFAALGTAVDPVTAVRQLMTDCVDTEQPGVLHLRDPWYPESVDGMDALAFTRAVRDVLCPPAADGIDTWYSDETTGRLDVTVLGTPPAEVVARYEHAMAHVPRGPVRTVTALVTEQSPYREAYAEYEGAKSRHTNTAIVDLARVLDAYRAARAGQPQTPVDALLREILRYRLATGAPGVTWTRPPNREQLVVLLAALDLA</sequence>
<protein>
    <submittedName>
        <fullName evidence="1">Uncharacterized protein</fullName>
    </submittedName>
</protein>
<gene>
    <name evidence="1" type="ORF">Aru02nite_58830</name>
</gene>
<evidence type="ECO:0000313" key="1">
    <source>
        <dbReference type="EMBL" id="GID14994.1"/>
    </source>
</evidence>